<reference evidence="1 2" key="1">
    <citation type="journal article" date="2020" name="Microb. Ecol.">
        <title>Ecogenomics of the Marine Benthic Filamentous Cyanobacterium Adonisia.</title>
        <authorList>
            <person name="Walter J.M."/>
            <person name="Coutinho F.H."/>
            <person name="Leomil L."/>
            <person name="Hargreaves P.I."/>
            <person name="Campeao M.E."/>
            <person name="Vieira V.V."/>
            <person name="Silva B.S."/>
            <person name="Fistarol G.O."/>
            <person name="Salomon P.S."/>
            <person name="Sawabe T."/>
            <person name="Mino S."/>
            <person name="Hosokawa M."/>
            <person name="Miyashita H."/>
            <person name="Maruyama F."/>
            <person name="van Verk M.C."/>
            <person name="Dutilh B.E."/>
            <person name="Thompson C.C."/>
            <person name="Thompson F.L."/>
        </authorList>
    </citation>
    <scope>NUCLEOTIDE SEQUENCE [LARGE SCALE GENOMIC DNA]</scope>
    <source>
        <strain evidence="1 2">CCMR0082</strain>
    </source>
</reference>
<dbReference type="RefSeq" id="WP_163666451.1">
    <property type="nucleotide sequence ID" value="NZ_QZCE01000002.1"/>
</dbReference>
<proteinExistence type="predicted"/>
<evidence type="ECO:0000313" key="2">
    <source>
        <dbReference type="Proteomes" id="UP000473574"/>
    </source>
</evidence>
<dbReference type="EMBL" id="QZCE01000002">
    <property type="protein sequence ID" value="NEZ65398.1"/>
    <property type="molecule type" value="Genomic_DNA"/>
</dbReference>
<sequence>MNPIDRQNLENFRAQLEAHWQPNPWWVRLGFALLRAWRFVGWWFVGDVEREIDVREGGKS</sequence>
<name>A0A6M0SA71_9CYAN</name>
<gene>
    <name evidence="1" type="ORF">D0962_21930</name>
</gene>
<dbReference type="Proteomes" id="UP000473574">
    <property type="component" value="Unassembled WGS sequence"/>
</dbReference>
<protein>
    <submittedName>
        <fullName evidence="1">Uncharacterized protein</fullName>
    </submittedName>
</protein>
<organism evidence="1 2">
    <name type="scientific">Adonisia turfae CCMR0082</name>
    <dbReference type="NCBI Taxonomy" id="2304604"/>
    <lineage>
        <taxon>Bacteria</taxon>
        <taxon>Bacillati</taxon>
        <taxon>Cyanobacteriota</taxon>
        <taxon>Adonisia</taxon>
        <taxon>Adonisia turfae</taxon>
    </lineage>
</organism>
<dbReference type="AlphaFoldDB" id="A0A6M0SA71"/>
<accession>A0A6M0SA71</accession>
<evidence type="ECO:0000313" key="1">
    <source>
        <dbReference type="EMBL" id="NEZ65398.1"/>
    </source>
</evidence>
<comment type="caution">
    <text evidence="1">The sequence shown here is derived from an EMBL/GenBank/DDBJ whole genome shotgun (WGS) entry which is preliminary data.</text>
</comment>